<dbReference type="AlphaFoldDB" id="A0AAN9L6S8"/>
<reference evidence="2 3" key="1">
    <citation type="submission" date="2024-01" db="EMBL/GenBank/DDBJ databases">
        <title>The genomes of 5 underutilized Papilionoideae crops provide insights into root nodulation and disease resistanc.</title>
        <authorList>
            <person name="Jiang F."/>
        </authorList>
    </citation>
    <scope>NUCLEOTIDE SEQUENCE [LARGE SCALE GENOMIC DNA]</scope>
    <source>
        <strain evidence="2">LVBAO_FW01</strain>
        <tissue evidence="2">Leaves</tissue>
    </source>
</reference>
<protein>
    <submittedName>
        <fullName evidence="2">Uncharacterized protein</fullName>
    </submittedName>
</protein>
<evidence type="ECO:0000256" key="1">
    <source>
        <dbReference type="SAM" id="MobiDB-lite"/>
    </source>
</evidence>
<comment type="caution">
    <text evidence="2">The sequence shown here is derived from an EMBL/GenBank/DDBJ whole genome shotgun (WGS) entry which is preliminary data.</text>
</comment>
<gene>
    <name evidence="2" type="ORF">VNO77_24042</name>
</gene>
<sequence>MNIHCNVMEAGGRDGFRKKEYVWLPLTRSINTKTDKMPFAYPHATIAAAATIEEENSKRKGKDSERELKEVMD</sequence>
<feature type="region of interest" description="Disordered" evidence="1">
    <location>
        <begin position="52"/>
        <end position="73"/>
    </location>
</feature>
<dbReference type="Proteomes" id="UP001367508">
    <property type="component" value="Unassembled WGS sequence"/>
</dbReference>
<evidence type="ECO:0000313" key="3">
    <source>
        <dbReference type="Proteomes" id="UP001367508"/>
    </source>
</evidence>
<feature type="compositionally biased region" description="Basic and acidic residues" evidence="1">
    <location>
        <begin position="55"/>
        <end position="73"/>
    </location>
</feature>
<accession>A0AAN9L6S8</accession>
<organism evidence="2 3">
    <name type="scientific">Canavalia gladiata</name>
    <name type="common">Sword bean</name>
    <name type="synonym">Dolichos gladiatus</name>
    <dbReference type="NCBI Taxonomy" id="3824"/>
    <lineage>
        <taxon>Eukaryota</taxon>
        <taxon>Viridiplantae</taxon>
        <taxon>Streptophyta</taxon>
        <taxon>Embryophyta</taxon>
        <taxon>Tracheophyta</taxon>
        <taxon>Spermatophyta</taxon>
        <taxon>Magnoliopsida</taxon>
        <taxon>eudicotyledons</taxon>
        <taxon>Gunneridae</taxon>
        <taxon>Pentapetalae</taxon>
        <taxon>rosids</taxon>
        <taxon>fabids</taxon>
        <taxon>Fabales</taxon>
        <taxon>Fabaceae</taxon>
        <taxon>Papilionoideae</taxon>
        <taxon>50 kb inversion clade</taxon>
        <taxon>NPAAA clade</taxon>
        <taxon>indigoferoid/millettioid clade</taxon>
        <taxon>Phaseoleae</taxon>
        <taxon>Canavalia</taxon>
    </lineage>
</organism>
<name>A0AAN9L6S8_CANGL</name>
<dbReference type="EMBL" id="JAYMYQ010000005">
    <property type="protein sequence ID" value="KAK7329861.1"/>
    <property type="molecule type" value="Genomic_DNA"/>
</dbReference>
<keyword evidence="3" id="KW-1185">Reference proteome</keyword>
<proteinExistence type="predicted"/>
<evidence type="ECO:0000313" key="2">
    <source>
        <dbReference type="EMBL" id="KAK7329861.1"/>
    </source>
</evidence>